<dbReference type="AlphaFoldDB" id="A0A382X9H4"/>
<dbReference type="EMBL" id="UINC01165879">
    <property type="protein sequence ID" value="SVD67524.1"/>
    <property type="molecule type" value="Genomic_DNA"/>
</dbReference>
<keyword evidence="1" id="KW-0472">Membrane</keyword>
<keyword evidence="1" id="KW-1133">Transmembrane helix</keyword>
<proteinExistence type="predicted"/>
<feature type="transmembrane region" description="Helical" evidence="1">
    <location>
        <begin position="12"/>
        <end position="41"/>
    </location>
</feature>
<keyword evidence="1" id="KW-0812">Transmembrane</keyword>
<accession>A0A382X9H4</accession>
<name>A0A382X9H4_9ZZZZ</name>
<reference evidence="2" key="1">
    <citation type="submission" date="2018-05" db="EMBL/GenBank/DDBJ databases">
        <authorList>
            <person name="Lanie J.A."/>
            <person name="Ng W.-L."/>
            <person name="Kazmierczak K.M."/>
            <person name="Andrzejewski T.M."/>
            <person name="Davidsen T.M."/>
            <person name="Wayne K.J."/>
            <person name="Tettelin H."/>
            <person name="Glass J.I."/>
            <person name="Rusch D."/>
            <person name="Podicherti R."/>
            <person name="Tsui H.-C.T."/>
            <person name="Winkler M.E."/>
        </authorList>
    </citation>
    <scope>NUCLEOTIDE SEQUENCE</scope>
</reference>
<gene>
    <name evidence="2" type="ORF">METZ01_LOCUS420378</name>
</gene>
<evidence type="ECO:0000313" key="2">
    <source>
        <dbReference type="EMBL" id="SVD67524.1"/>
    </source>
</evidence>
<feature type="transmembrane region" description="Helical" evidence="1">
    <location>
        <begin position="77"/>
        <end position="99"/>
    </location>
</feature>
<organism evidence="2">
    <name type="scientific">marine metagenome</name>
    <dbReference type="NCBI Taxonomy" id="408172"/>
    <lineage>
        <taxon>unclassified sequences</taxon>
        <taxon>metagenomes</taxon>
        <taxon>ecological metagenomes</taxon>
    </lineage>
</organism>
<sequence length="146" mass="15735">MVEGGIYVWAVLVGRTLAGFVVGLFLGIFSGWLALIFNAMIGYPWDVDVHTNIYFVSIGLGAGLGAYFGWMNLTPRWYFITGSLLLVLLGGLAGTYIGLVFGQYVEPTYMGRQYTIDNSLHFGAGIGGIIVSTTLGLLNGIRTLGR</sequence>
<feature type="transmembrane region" description="Helical" evidence="1">
    <location>
        <begin position="53"/>
        <end position="70"/>
    </location>
</feature>
<evidence type="ECO:0000256" key="1">
    <source>
        <dbReference type="SAM" id="Phobius"/>
    </source>
</evidence>
<feature type="transmembrane region" description="Helical" evidence="1">
    <location>
        <begin position="119"/>
        <end position="141"/>
    </location>
</feature>
<protein>
    <submittedName>
        <fullName evidence="2">Uncharacterized protein</fullName>
    </submittedName>
</protein>